<feature type="transmembrane region" description="Helical" evidence="2">
    <location>
        <begin position="43"/>
        <end position="63"/>
    </location>
</feature>
<keyword evidence="2" id="KW-0472">Membrane</keyword>
<dbReference type="AlphaFoldDB" id="A0A545U053"/>
<feature type="coiled-coil region" evidence="1">
    <location>
        <begin position="3"/>
        <end position="41"/>
    </location>
</feature>
<keyword evidence="1" id="KW-0175">Coiled coil</keyword>
<keyword evidence="2" id="KW-0812">Transmembrane</keyword>
<protein>
    <submittedName>
        <fullName evidence="3">Uncharacterized protein</fullName>
    </submittedName>
</protein>
<sequence>MADESQKVEIAVLKEKNKNLEQRVEKLIEAVERNNEFLTRTKGIAFGAAIIISAVWGLILAAWKYLGTQ</sequence>
<keyword evidence="4" id="KW-1185">Reference proteome</keyword>
<evidence type="ECO:0000313" key="4">
    <source>
        <dbReference type="Proteomes" id="UP000315439"/>
    </source>
</evidence>
<gene>
    <name evidence="3" type="ORF">FLL46_24050</name>
</gene>
<dbReference type="Proteomes" id="UP000315439">
    <property type="component" value="Unassembled WGS sequence"/>
</dbReference>
<keyword evidence="2" id="KW-1133">Transmembrane helix</keyword>
<evidence type="ECO:0000256" key="2">
    <source>
        <dbReference type="SAM" id="Phobius"/>
    </source>
</evidence>
<dbReference type="EMBL" id="VIKS01000015">
    <property type="protein sequence ID" value="TQV82845.1"/>
    <property type="molecule type" value="Genomic_DNA"/>
</dbReference>
<evidence type="ECO:0000313" key="3">
    <source>
        <dbReference type="EMBL" id="TQV82845.1"/>
    </source>
</evidence>
<accession>A0A545U053</accession>
<name>A0A545U053_9GAMM</name>
<dbReference type="RefSeq" id="WP_142934518.1">
    <property type="nucleotide sequence ID" value="NZ_ML660171.1"/>
</dbReference>
<proteinExistence type="predicted"/>
<reference evidence="3 4" key="1">
    <citation type="submission" date="2019-07" db="EMBL/GenBank/DDBJ databases">
        <title>Draft genome for Aliikangiella sp. M105.</title>
        <authorList>
            <person name="Wang G."/>
        </authorList>
    </citation>
    <scope>NUCLEOTIDE SEQUENCE [LARGE SCALE GENOMIC DNA]</scope>
    <source>
        <strain evidence="3 4">M105</strain>
    </source>
</reference>
<organism evidence="3 4">
    <name type="scientific">Aliikangiella coralliicola</name>
    <dbReference type="NCBI Taxonomy" id="2592383"/>
    <lineage>
        <taxon>Bacteria</taxon>
        <taxon>Pseudomonadati</taxon>
        <taxon>Pseudomonadota</taxon>
        <taxon>Gammaproteobacteria</taxon>
        <taxon>Oceanospirillales</taxon>
        <taxon>Pleioneaceae</taxon>
        <taxon>Aliikangiella</taxon>
    </lineage>
</organism>
<comment type="caution">
    <text evidence="3">The sequence shown here is derived from an EMBL/GenBank/DDBJ whole genome shotgun (WGS) entry which is preliminary data.</text>
</comment>
<evidence type="ECO:0000256" key="1">
    <source>
        <dbReference type="SAM" id="Coils"/>
    </source>
</evidence>